<evidence type="ECO:0000256" key="4">
    <source>
        <dbReference type="ARBA" id="ARBA00022989"/>
    </source>
</evidence>
<sequence>MKIFSIIVMIAIGEGANKANLCAFNLQKSSCDYGISVGALGFIVSVAFLVFDLLFQLFYSESKMVPILIELGFSILLTICWLVAFALLANNWQRLPDMIAQYLPEPQRVGANVTLTFLFFGFISWAMAVCVVRYRIHRSDPMLIGDLAHPVQEPPTSPSAHYYSTQEKRDFPLPTPEPLPSIPDY</sequence>
<evidence type="ECO:0000256" key="2">
    <source>
        <dbReference type="ARBA" id="ARBA00010252"/>
    </source>
</evidence>
<gene>
    <name evidence="10" type="primary">SYNGR3</name>
    <name evidence="10" type="ORF">Ciccas_013125</name>
</gene>
<feature type="transmembrane region" description="Helical" evidence="8">
    <location>
        <begin position="109"/>
        <end position="132"/>
    </location>
</feature>
<proteinExistence type="inferred from homology"/>
<dbReference type="InterPro" id="IPR016579">
    <property type="entry name" value="Synaptogyrin"/>
</dbReference>
<keyword evidence="5 6" id="KW-0472">Membrane</keyword>
<evidence type="ECO:0000313" key="11">
    <source>
        <dbReference type="Proteomes" id="UP001626550"/>
    </source>
</evidence>
<dbReference type="EMBL" id="JBJKFK010005389">
    <property type="protein sequence ID" value="KAL3308346.1"/>
    <property type="molecule type" value="Genomic_DNA"/>
</dbReference>
<protein>
    <submittedName>
        <fullName evidence="10">Synaptogyrin-3</fullName>
    </submittedName>
</protein>
<dbReference type="GO" id="GO:0016020">
    <property type="term" value="C:membrane"/>
    <property type="evidence" value="ECO:0007669"/>
    <property type="project" value="UniProtKB-SubCell"/>
</dbReference>
<reference evidence="10 11" key="1">
    <citation type="submission" date="2024-11" db="EMBL/GenBank/DDBJ databases">
        <title>Adaptive evolution of stress response genes in parasites aligns with host niche diversity.</title>
        <authorList>
            <person name="Hahn C."/>
            <person name="Resl P."/>
        </authorList>
    </citation>
    <scope>NUCLEOTIDE SEQUENCE [LARGE SCALE GENOMIC DNA]</scope>
    <source>
        <strain evidence="10">EGGRZ-B1_66</strain>
        <tissue evidence="10">Body</tissue>
    </source>
</reference>
<organism evidence="10 11">
    <name type="scientific">Cichlidogyrus casuarinus</name>
    <dbReference type="NCBI Taxonomy" id="1844966"/>
    <lineage>
        <taxon>Eukaryota</taxon>
        <taxon>Metazoa</taxon>
        <taxon>Spiralia</taxon>
        <taxon>Lophotrochozoa</taxon>
        <taxon>Platyhelminthes</taxon>
        <taxon>Monogenea</taxon>
        <taxon>Monopisthocotylea</taxon>
        <taxon>Dactylogyridea</taxon>
        <taxon>Ancyrocephalidae</taxon>
        <taxon>Cichlidogyrus</taxon>
    </lineage>
</organism>
<comment type="similarity">
    <text evidence="2">Belongs to the synaptogyrin family.</text>
</comment>
<evidence type="ECO:0000256" key="5">
    <source>
        <dbReference type="ARBA" id="ARBA00023136"/>
    </source>
</evidence>
<dbReference type="Pfam" id="PF01284">
    <property type="entry name" value="MARVEL"/>
    <property type="match status" value="1"/>
</dbReference>
<feature type="region of interest" description="Disordered" evidence="7">
    <location>
        <begin position="154"/>
        <end position="185"/>
    </location>
</feature>
<keyword evidence="4 8" id="KW-1133">Transmembrane helix</keyword>
<keyword evidence="3 6" id="KW-0812">Transmembrane</keyword>
<feature type="compositionally biased region" description="Pro residues" evidence="7">
    <location>
        <begin position="173"/>
        <end position="185"/>
    </location>
</feature>
<name>A0ABD2PRI2_9PLAT</name>
<evidence type="ECO:0000256" key="3">
    <source>
        <dbReference type="ARBA" id="ARBA00022692"/>
    </source>
</evidence>
<evidence type="ECO:0000313" key="10">
    <source>
        <dbReference type="EMBL" id="KAL3308346.1"/>
    </source>
</evidence>
<evidence type="ECO:0000256" key="6">
    <source>
        <dbReference type="PROSITE-ProRule" id="PRU00581"/>
    </source>
</evidence>
<evidence type="ECO:0000259" key="9">
    <source>
        <dbReference type="PROSITE" id="PS51225"/>
    </source>
</evidence>
<dbReference type="PROSITE" id="PS51225">
    <property type="entry name" value="MARVEL"/>
    <property type="match status" value="1"/>
</dbReference>
<dbReference type="Proteomes" id="UP001626550">
    <property type="component" value="Unassembled WGS sequence"/>
</dbReference>
<evidence type="ECO:0000256" key="7">
    <source>
        <dbReference type="SAM" id="MobiDB-lite"/>
    </source>
</evidence>
<keyword evidence="11" id="KW-1185">Reference proteome</keyword>
<dbReference type="AlphaFoldDB" id="A0ABD2PRI2"/>
<feature type="domain" description="MARVEL" evidence="9">
    <location>
        <begin position="1"/>
        <end position="137"/>
    </location>
</feature>
<evidence type="ECO:0000256" key="1">
    <source>
        <dbReference type="ARBA" id="ARBA00004141"/>
    </source>
</evidence>
<accession>A0ABD2PRI2</accession>
<dbReference type="PANTHER" id="PTHR10838:SF31">
    <property type="entry name" value="SYNAPTOGYRIN-4"/>
    <property type="match status" value="1"/>
</dbReference>
<comment type="subcellular location">
    <subcellularLocation>
        <location evidence="1">Membrane</location>
        <topology evidence="1">Multi-pass membrane protein</topology>
    </subcellularLocation>
</comment>
<feature type="transmembrane region" description="Helical" evidence="8">
    <location>
        <begin position="67"/>
        <end position="89"/>
    </location>
</feature>
<evidence type="ECO:0000256" key="8">
    <source>
        <dbReference type="SAM" id="Phobius"/>
    </source>
</evidence>
<dbReference type="PANTHER" id="PTHR10838">
    <property type="entry name" value="SYNAPTOGYRIN"/>
    <property type="match status" value="1"/>
</dbReference>
<dbReference type="InterPro" id="IPR008253">
    <property type="entry name" value="Marvel"/>
</dbReference>
<comment type="caution">
    <text evidence="10">The sequence shown here is derived from an EMBL/GenBank/DDBJ whole genome shotgun (WGS) entry which is preliminary data.</text>
</comment>
<feature type="transmembrane region" description="Helical" evidence="8">
    <location>
        <begin position="34"/>
        <end position="55"/>
    </location>
</feature>